<evidence type="ECO:0000256" key="1">
    <source>
        <dbReference type="ARBA" id="ARBA00004141"/>
    </source>
</evidence>
<feature type="transmembrane region" description="Helical" evidence="7">
    <location>
        <begin position="424"/>
        <end position="450"/>
    </location>
</feature>
<feature type="transmembrane region" description="Helical" evidence="7">
    <location>
        <begin position="143"/>
        <end position="163"/>
    </location>
</feature>
<sequence length="578" mass="64014">MGLFRNWIDGFKRAEPFGSTPSETLPDGDVEKDPDSKDVVARDVLTNSVAFKDEQGHVHVLEEDQVLKRKLHSRHIQFIALGGSIGSGLFIGSGLTLAHGGPGSVMVAYIIISVMVICTVLSLGELAAALPVQGSFATYAVRFIDPSWGFAVGYIFWINWLVAYPNDATVSTIVIRFWDRDEVVPRGVWVAIYMIIMIFINIFGVRGYGEFEFVATLIKVLGCIGFIICAIVIDCGGTPAGQYLGARGWHTQPAFLHGFKGFCSVFITAAFSFSGTELVGLAAAETENPRKFLPKACKQVIARVIIFYILCLFMVTLIVPATTPQLTEQSGSPMASPFVIAIEMGQIYALPQIFNAVILISALSVGNAALYGSSRMLHTMAEQGNAPKIFKFVDRRGRPTPALAVSILFGFISFLVYYTDGETVFTWLMSIAGLSAVFTWGTICLAHFRFRRAWIKQGNTLRQLPWASPLGIYGSALGFVLNVLVIIASFYGNAWPMDESEMDSQKRAYTFFENMLSLPIFFILFLGHKIVTRSRFVRFSEIDVQTGRRDPVPEEVLEKERAEARARPLWKRIFTAIF</sequence>
<comment type="caution">
    <text evidence="9">The sequence shown here is derived from an EMBL/GenBank/DDBJ whole genome shotgun (WGS) entry which is preliminary data.</text>
</comment>
<dbReference type="InterPro" id="IPR004841">
    <property type="entry name" value="AA-permease/SLC12A_dom"/>
</dbReference>
<comment type="subcellular location">
    <subcellularLocation>
        <location evidence="1">Membrane</location>
        <topology evidence="1">Multi-pass membrane protein</topology>
    </subcellularLocation>
</comment>
<feature type="transmembrane region" description="Helical" evidence="7">
    <location>
        <begin position="78"/>
        <end position="100"/>
    </location>
</feature>
<keyword evidence="2" id="KW-0813">Transport</keyword>
<dbReference type="InterPro" id="IPR050524">
    <property type="entry name" value="APC_YAT"/>
</dbReference>
<dbReference type="PIRSF" id="PIRSF006060">
    <property type="entry name" value="AA_transporter"/>
    <property type="match status" value="1"/>
</dbReference>
<dbReference type="EMBL" id="LGAV01000006">
    <property type="protein sequence ID" value="KOS13550.1"/>
    <property type="molecule type" value="Genomic_DNA"/>
</dbReference>
<dbReference type="PROSITE" id="PS00218">
    <property type="entry name" value="AMINO_ACID_PERMEASE_1"/>
    <property type="match status" value="1"/>
</dbReference>
<dbReference type="Pfam" id="PF00324">
    <property type="entry name" value="AA_permease"/>
    <property type="match status" value="1"/>
</dbReference>
<gene>
    <name evidence="9" type="ORF">Malapachy_0225</name>
</gene>
<dbReference type="Gene3D" id="1.20.1740.10">
    <property type="entry name" value="Amino acid/polyamine transporter I"/>
    <property type="match status" value="1"/>
</dbReference>
<dbReference type="GO" id="GO:0015171">
    <property type="term" value="F:amino acid transmembrane transporter activity"/>
    <property type="evidence" value="ECO:0007669"/>
    <property type="project" value="TreeGrafter"/>
</dbReference>
<evidence type="ECO:0000313" key="10">
    <source>
        <dbReference type="Proteomes" id="UP000037751"/>
    </source>
</evidence>
<protein>
    <submittedName>
        <fullName evidence="9">Amino acid permease</fullName>
    </submittedName>
</protein>
<dbReference type="AlphaFoldDB" id="A0A0M8MTM1"/>
<feature type="transmembrane region" description="Helical" evidence="7">
    <location>
        <begin position="106"/>
        <end position="131"/>
    </location>
</feature>
<name>A0A0M8MTM1_9BASI</name>
<evidence type="ECO:0000256" key="6">
    <source>
        <dbReference type="ARBA" id="ARBA00023136"/>
    </source>
</evidence>
<evidence type="ECO:0000256" key="4">
    <source>
        <dbReference type="ARBA" id="ARBA00022970"/>
    </source>
</evidence>
<dbReference type="GeneID" id="28726631"/>
<keyword evidence="10" id="KW-1185">Reference proteome</keyword>
<dbReference type="Proteomes" id="UP000037751">
    <property type="component" value="Unassembled WGS sequence"/>
</dbReference>
<dbReference type="PANTHER" id="PTHR43341">
    <property type="entry name" value="AMINO ACID PERMEASE"/>
    <property type="match status" value="1"/>
</dbReference>
<dbReference type="GO" id="GO:0016020">
    <property type="term" value="C:membrane"/>
    <property type="evidence" value="ECO:0007669"/>
    <property type="project" value="UniProtKB-SubCell"/>
</dbReference>
<feature type="transmembrane region" description="Helical" evidence="7">
    <location>
        <begin position="259"/>
        <end position="284"/>
    </location>
</feature>
<evidence type="ECO:0000256" key="5">
    <source>
        <dbReference type="ARBA" id="ARBA00022989"/>
    </source>
</evidence>
<feature type="transmembrane region" description="Helical" evidence="7">
    <location>
        <begin position="400"/>
        <end position="418"/>
    </location>
</feature>
<dbReference type="VEuPathDB" id="FungiDB:Malapachy_0225"/>
<dbReference type="RefSeq" id="XP_017991182.1">
    <property type="nucleotide sequence ID" value="XM_018134756.1"/>
</dbReference>
<feature type="transmembrane region" description="Helical" evidence="7">
    <location>
        <begin position="347"/>
        <end position="370"/>
    </location>
</feature>
<evidence type="ECO:0000313" key="9">
    <source>
        <dbReference type="EMBL" id="KOS13550.1"/>
    </source>
</evidence>
<dbReference type="STRING" id="77020.A0A0M8MTM1"/>
<dbReference type="OrthoDB" id="3900342at2759"/>
<feature type="transmembrane region" description="Helical" evidence="7">
    <location>
        <begin position="183"/>
        <end position="205"/>
    </location>
</feature>
<proteinExistence type="predicted"/>
<feature type="transmembrane region" description="Helical" evidence="7">
    <location>
        <begin position="305"/>
        <end position="327"/>
    </location>
</feature>
<organism evidence="9 10">
    <name type="scientific">Malassezia pachydermatis</name>
    <dbReference type="NCBI Taxonomy" id="77020"/>
    <lineage>
        <taxon>Eukaryota</taxon>
        <taxon>Fungi</taxon>
        <taxon>Dikarya</taxon>
        <taxon>Basidiomycota</taxon>
        <taxon>Ustilaginomycotina</taxon>
        <taxon>Malasseziomycetes</taxon>
        <taxon>Malasseziales</taxon>
        <taxon>Malasseziaceae</taxon>
        <taxon>Malassezia</taxon>
    </lineage>
</organism>
<evidence type="ECO:0000259" key="8">
    <source>
        <dbReference type="Pfam" id="PF00324"/>
    </source>
</evidence>
<accession>A0A0M8MTM1</accession>
<feature type="transmembrane region" description="Helical" evidence="7">
    <location>
        <begin position="217"/>
        <end position="239"/>
    </location>
</feature>
<feature type="transmembrane region" description="Helical" evidence="7">
    <location>
        <begin position="511"/>
        <end position="531"/>
    </location>
</feature>
<reference evidence="9 10" key="1">
    <citation type="submission" date="2015-07" db="EMBL/GenBank/DDBJ databases">
        <title>Draft Genome Sequence of Malassezia furfur CBS1878 and Malassezia pachydermatis CBS1879.</title>
        <authorList>
            <person name="Triana S."/>
            <person name="Ohm R."/>
            <person name="Gonzalez A."/>
            <person name="DeCock H."/>
            <person name="Restrepo S."/>
            <person name="Celis A."/>
        </authorList>
    </citation>
    <scope>NUCLEOTIDE SEQUENCE [LARGE SCALE GENOMIC DNA]</scope>
    <source>
        <strain evidence="9 10">CBS 1879</strain>
    </source>
</reference>
<evidence type="ECO:0000256" key="2">
    <source>
        <dbReference type="ARBA" id="ARBA00022448"/>
    </source>
</evidence>
<evidence type="ECO:0000256" key="3">
    <source>
        <dbReference type="ARBA" id="ARBA00022692"/>
    </source>
</evidence>
<dbReference type="InterPro" id="IPR004840">
    <property type="entry name" value="Amino_acid_permease_CS"/>
</dbReference>
<feature type="domain" description="Amino acid permease/ SLC12A" evidence="8">
    <location>
        <begin position="75"/>
        <end position="537"/>
    </location>
</feature>
<evidence type="ECO:0000256" key="7">
    <source>
        <dbReference type="SAM" id="Phobius"/>
    </source>
</evidence>
<keyword evidence="6 7" id="KW-0472">Membrane</keyword>
<keyword evidence="4" id="KW-0029">Amino-acid transport</keyword>
<keyword evidence="5 7" id="KW-1133">Transmembrane helix</keyword>
<feature type="transmembrane region" description="Helical" evidence="7">
    <location>
        <begin position="470"/>
        <end position="491"/>
    </location>
</feature>
<dbReference type="FunFam" id="1.20.1740.10:FF:000001">
    <property type="entry name" value="Amino acid permease"/>
    <property type="match status" value="1"/>
</dbReference>
<keyword evidence="3 7" id="KW-0812">Transmembrane</keyword>
<dbReference type="PANTHER" id="PTHR43341:SF1">
    <property type="entry name" value="GENERAL AMINO-ACID PERMEASE GAP1"/>
    <property type="match status" value="1"/>
</dbReference>